<dbReference type="KEGG" id="crx:CRECT_0582"/>
<dbReference type="Gene3D" id="3.40.1190.20">
    <property type="match status" value="1"/>
</dbReference>
<reference evidence="4 5" key="1">
    <citation type="submission" date="2016-07" db="EMBL/GenBank/DDBJ databases">
        <title>Comparative genomics of the Campylobacter concisus group.</title>
        <authorList>
            <person name="Miller W.G."/>
            <person name="Yee E."/>
            <person name="Chapman M.H."/>
            <person name="Huynh S."/>
            <person name="Bono J.L."/>
            <person name="On S.L.W."/>
            <person name="StLeger J."/>
            <person name="Foster G."/>
            <person name="Parker C.T."/>
        </authorList>
    </citation>
    <scope>NUCLEOTIDE SEQUENCE [LARGE SCALE GENOMIC DNA]</scope>
    <source>
        <strain evidence="4 5">ATCC 33238</strain>
    </source>
</reference>
<feature type="domain" description="Pyridoxamine kinase/Phosphomethylpyrimidine kinase" evidence="3">
    <location>
        <begin position="15"/>
        <end position="241"/>
    </location>
</feature>
<evidence type="ECO:0000256" key="1">
    <source>
        <dbReference type="ARBA" id="ARBA00004948"/>
    </source>
</evidence>
<dbReference type="RefSeq" id="WP_004319334.1">
    <property type="nucleotide sequence ID" value="NZ_CP012543.1"/>
</dbReference>
<evidence type="ECO:0000259" key="3">
    <source>
        <dbReference type="Pfam" id="PF08543"/>
    </source>
</evidence>
<comment type="pathway">
    <text evidence="1">Cofactor biosynthesis; thiamine diphosphate biosynthesis.</text>
</comment>
<dbReference type="Pfam" id="PF08543">
    <property type="entry name" value="Phos_pyr_kin"/>
    <property type="match status" value="1"/>
</dbReference>
<dbReference type="UniPathway" id="UPA00060">
    <property type="reaction ID" value="UER00138"/>
</dbReference>
<evidence type="ECO:0000313" key="5">
    <source>
        <dbReference type="Proteomes" id="UP000502377"/>
    </source>
</evidence>
<dbReference type="AlphaFoldDB" id="A0A6G5QKZ1"/>
<dbReference type="GO" id="GO:0005829">
    <property type="term" value="C:cytosol"/>
    <property type="evidence" value="ECO:0007669"/>
    <property type="project" value="TreeGrafter"/>
</dbReference>
<organism evidence="4 5">
    <name type="scientific">Campylobacter rectus</name>
    <name type="common">Wolinella recta</name>
    <dbReference type="NCBI Taxonomy" id="203"/>
    <lineage>
        <taxon>Bacteria</taxon>
        <taxon>Pseudomonadati</taxon>
        <taxon>Campylobacterota</taxon>
        <taxon>Epsilonproteobacteria</taxon>
        <taxon>Campylobacterales</taxon>
        <taxon>Campylobacteraceae</taxon>
        <taxon>Campylobacter</taxon>
    </lineage>
</organism>
<gene>
    <name evidence="4" type="ORF">CRECT_0582</name>
</gene>
<dbReference type="PANTHER" id="PTHR20858">
    <property type="entry name" value="PHOSPHOMETHYLPYRIMIDINE KINASE"/>
    <property type="match status" value="1"/>
</dbReference>
<dbReference type="PANTHER" id="PTHR20858:SF17">
    <property type="entry name" value="HYDROXYMETHYLPYRIMIDINE_PHOSPHOMETHYLPYRIMIDINE KINASE THI20-RELATED"/>
    <property type="match status" value="1"/>
</dbReference>
<accession>A0A6G5QKZ1</accession>
<evidence type="ECO:0000256" key="2">
    <source>
        <dbReference type="ARBA" id="ARBA00012135"/>
    </source>
</evidence>
<protein>
    <recommendedName>
        <fullName evidence="2">hydroxymethylpyrimidine kinase</fullName>
        <ecNumber evidence="2">2.7.1.49</ecNumber>
    </recommendedName>
</protein>
<dbReference type="InterPro" id="IPR013749">
    <property type="entry name" value="PM/HMP-P_kinase-1"/>
</dbReference>
<dbReference type="GO" id="GO:0009229">
    <property type="term" value="P:thiamine diphosphate biosynthetic process"/>
    <property type="evidence" value="ECO:0007669"/>
    <property type="project" value="UniProtKB-UniPathway"/>
</dbReference>
<dbReference type="InterPro" id="IPR004399">
    <property type="entry name" value="HMP/HMP-P_kinase_dom"/>
</dbReference>
<dbReference type="GO" id="GO:0009228">
    <property type="term" value="P:thiamine biosynthetic process"/>
    <property type="evidence" value="ECO:0007669"/>
    <property type="project" value="InterPro"/>
</dbReference>
<dbReference type="EMBL" id="CP012543">
    <property type="protein sequence ID" value="QCD46272.1"/>
    <property type="molecule type" value="Genomic_DNA"/>
</dbReference>
<dbReference type="SUPFAM" id="SSF53613">
    <property type="entry name" value="Ribokinase-like"/>
    <property type="match status" value="1"/>
</dbReference>
<evidence type="ECO:0000313" key="4">
    <source>
        <dbReference type="EMBL" id="QCD46272.1"/>
    </source>
</evidence>
<sequence>MKNPKKNILIIAGSDSIGGAGIQADIKTCEAYGCYSATAITALTAQNTSGVSAVMPVTPEFLNAQLEAVCAELKFDAVKIGMLFNEQLIACVKAWLEQNRGISAVIDPVCVAKSGAKLLQDGAINALKELLSLARIATPNLDEARILGLNFDGERLNLGADLPCDIVLKRTQTSEICEDTLYQKSGEIVKFGEPLERPTIMHGAGCSFATAIACALACGADEITAIKHAKAFVANAIKNAHGSNFGVRLLDHKAAGANRG</sequence>
<name>A0A6G5QKZ1_CAMRE</name>
<dbReference type="InterPro" id="IPR029056">
    <property type="entry name" value="Ribokinase-like"/>
</dbReference>
<keyword evidence="4" id="KW-0808">Transferase</keyword>
<dbReference type="GO" id="GO:0008972">
    <property type="term" value="F:phosphomethylpyrimidine kinase activity"/>
    <property type="evidence" value="ECO:0007669"/>
    <property type="project" value="InterPro"/>
</dbReference>
<keyword evidence="4" id="KW-0418">Kinase</keyword>
<dbReference type="GO" id="GO:0008902">
    <property type="term" value="F:hydroxymethylpyrimidine kinase activity"/>
    <property type="evidence" value="ECO:0007669"/>
    <property type="project" value="UniProtKB-EC"/>
</dbReference>
<dbReference type="CDD" id="cd01169">
    <property type="entry name" value="HMPP_kinase"/>
    <property type="match status" value="1"/>
</dbReference>
<dbReference type="Proteomes" id="UP000502377">
    <property type="component" value="Chromosome"/>
</dbReference>
<proteinExistence type="predicted"/>
<dbReference type="EC" id="2.7.1.49" evidence="2"/>